<protein>
    <submittedName>
        <fullName evidence="1">Uncharacterized protein</fullName>
    </submittedName>
</protein>
<accession>A0AAN6IZA1</accession>
<evidence type="ECO:0000313" key="2">
    <source>
        <dbReference type="Proteomes" id="UP001168146"/>
    </source>
</evidence>
<comment type="caution">
    <text evidence="1">The sequence shown here is derived from an EMBL/GenBank/DDBJ whole genome shotgun (WGS) entry which is preliminary data.</text>
</comment>
<evidence type="ECO:0000313" key="1">
    <source>
        <dbReference type="EMBL" id="KAK0303098.1"/>
    </source>
</evidence>
<organism evidence="1 2">
    <name type="scientific">Friedmanniomyces endolithicus</name>
    <dbReference type="NCBI Taxonomy" id="329885"/>
    <lineage>
        <taxon>Eukaryota</taxon>
        <taxon>Fungi</taxon>
        <taxon>Dikarya</taxon>
        <taxon>Ascomycota</taxon>
        <taxon>Pezizomycotina</taxon>
        <taxon>Dothideomycetes</taxon>
        <taxon>Dothideomycetidae</taxon>
        <taxon>Mycosphaerellales</taxon>
        <taxon>Teratosphaeriaceae</taxon>
        <taxon>Friedmanniomyces</taxon>
    </lineage>
</organism>
<proteinExistence type="predicted"/>
<dbReference type="EMBL" id="JASUXU010000158">
    <property type="protein sequence ID" value="KAK0303098.1"/>
    <property type="molecule type" value="Genomic_DNA"/>
</dbReference>
<gene>
    <name evidence="1" type="ORF">LTR82_017648</name>
</gene>
<reference evidence="1" key="1">
    <citation type="submission" date="2021-12" db="EMBL/GenBank/DDBJ databases">
        <title>Black yeast isolated from Biological Soil Crust.</title>
        <authorList>
            <person name="Kurbessoian T."/>
        </authorList>
    </citation>
    <scope>NUCLEOTIDE SEQUENCE</scope>
    <source>
        <strain evidence="1">CCFEE 5208</strain>
    </source>
</reference>
<feature type="non-terminal residue" evidence="1">
    <location>
        <position position="93"/>
    </location>
</feature>
<dbReference type="AlphaFoldDB" id="A0AAN6IZA1"/>
<dbReference type="Proteomes" id="UP001168146">
    <property type="component" value="Unassembled WGS sequence"/>
</dbReference>
<sequence>MFFNCAKHYARNTMLECLLEIVEEIRVKIDDEENISAYAVTLLTDLCQRLEQLQIGEIRTYTDHEDHTTIVGVFGTKKVTLATLTSSDVASSP</sequence>
<name>A0AAN6IZA1_9PEZI</name>